<comment type="caution">
    <text evidence="7">The sequence shown here is derived from an EMBL/GenBank/DDBJ whole genome shotgun (WGS) entry which is preliminary data.</text>
</comment>
<dbReference type="Pfam" id="PF03631">
    <property type="entry name" value="Virul_fac_BrkB"/>
    <property type="match status" value="1"/>
</dbReference>
<evidence type="ECO:0000256" key="4">
    <source>
        <dbReference type="ARBA" id="ARBA00022989"/>
    </source>
</evidence>
<reference evidence="7 8" key="1">
    <citation type="submission" date="2024-02" db="EMBL/GenBank/DDBJ databases">
        <title>Rubritalea halochordaticola NBRC 107102.</title>
        <authorList>
            <person name="Ichikawa N."/>
            <person name="Katano-Makiyama Y."/>
            <person name="Hidaka K."/>
        </authorList>
    </citation>
    <scope>NUCLEOTIDE SEQUENCE [LARGE SCALE GENOMIC DNA]</scope>
    <source>
        <strain evidence="7 8">NBRC 107102</strain>
    </source>
</reference>
<feature type="transmembrane region" description="Helical" evidence="6">
    <location>
        <begin position="29"/>
        <end position="56"/>
    </location>
</feature>
<evidence type="ECO:0000256" key="3">
    <source>
        <dbReference type="ARBA" id="ARBA00022692"/>
    </source>
</evidence>
<evidence type="ECO:0000256" key="1">
    <source>
        <dbReference type="ARBA" id="ARBA00004651"/>
    </source>
</evidence>
<evidence type="ECO:0000313" key="8">
    <source>
        <dbReference type="Proteomes" id="UP001424741"/>
    </source>
</evidence>
<keyword evidence="3 6" id="KW-0812">Transmembrane</keyword>
<evidence type="ECO:0008006" key="9">
    <source>
        <dbReference type="Google" id="ProtNLM"/>
    </source>
</evidence>
<proteinExistence type="predicted"/>
<sequence>MHRFYQIAKDAWISCRMVWHEFKNERVNFIAAGVAFYLLVALVPGLGAIMAIYGLVADPVDVERQILSMHTVLPEDVMSILNKELKSITGDNKAAGWGVVVGIALALYGGSKAMLAIITAMNVVFHRPDGRKFFKKRLVAIVLTICGIAFFSLMVGLLVGVPAVVAYLDPGWGTKFMIAVMRWMVLLGVMMLWMSVIFRFAPYQRSVKWKWISWGTFTGTMMWMIASAGLTWYAAAFSNFNKTYGSLGAIVLLLFWFYMTGFSLMVGARVDAVREKVIEADEDESSSDMDA</sequence>
<dbReference type="Proteomes" id="UP001424741">
    <property type="component" value="Unassembled WGS sequence"/>
</dbReference>
<dbReference type="PANTHER" id="PTHR30213">
    <property type="entry name" value="INNER MEMBRANE PROTEIN YHJD"/>
    <property type="match status" value="1"/>
</dbReference>
<dbReference type="EMBL" id="BAABRL010000002">
    <property type="protein sequence ID" value="GAA5494764.1"/>
    <property type="molecule type" value="Genomic_DNA"/>
</dbReference>
<comment type="subcellular location">
    <subcellularLocation>
        <location evidence="1">Cell membrane</location>
        <topology evidence="1">Multi-pass membrane protein</topology>
    </subcellularLocation>
</comment>
<name>A0ABP9UZH8_9BACT</name>
<organism evidence="7 8">
    <name type="scientific">Rubritalea halochordaticola</name>
    <dbReference type="NCBI Taxonomy" id="714537"/>
    <lineage>
        <taxon>Bacteria</taxon>
        <taxon>Pseudomonadati</taxon>
        <taxon>Verrucomicrobiota</taxon>
        <taxon>Verrucomicrobiia</taxon>
        <taxon>Verrucomicrobiales</taxon>
        <taxon>Rubritaleaceae</taxon>
        <taxon>Rubritalea</taxon>
    </lineage>
</organism>
<keyword evidence="4 6" id="KW-1133">Transmembrane helix</keyword>
<feature type="transmembrane region" description="Helical" evidence="6">
    <location>
        <begin position="94"/>
        <end position="118"/>
    </location>
</feature>
<feature type="transmembrane region" description="Helical" evidence="6">
    <location>
        <begin position="138"/>
        <end position="168"/>
    </location>
</feature>
<evidence type="ECO:0000313" key="7">
    <source>
        <dbReference type="EMBL" id="GAA5494764.1"/>
    </source>
</evidence>
<dbReference type="PIRSF" id="PIRSF035875">
    <property type="entry name" value="RNase_BN"/>
    <property type="match status" value="1"/>
</dbReference>
<keyword evidence="5 6" id="KW-0472">Membrane</keyword>
<dbReference type="RefSeq" id="WP_346187660.1">
    <property type="nucleotide sequence ID" value="NZ_BAABRL010000002.1"/>
</dbReference>
<keyword evidence="8" id="KW-1185">Reference proteome</keyword>
<dbReference type="InterPro" id="IPR017039">
    <property type="entry name" value="Virul_fac_BrkB"/>
</dbReference>
<evidence type="ECO:0000256" key="5">
    <source>
        <dbReference type="ARBA" id="ARBA00023136"/>
    </source>
</evidence>
<gene>
    <name evidence="7" type="ORF">Rhal01_00928</name>
</gene>
<dbReference type="PANTHER" id="PTHR30213:SF0">
    <property type="entry name" value="UPF0761 MEMBRANE PROTEIN YIHY"/>
    <property type="match status" value="1"/>
</dbReference>
<protein>
    <recommendedName>
        <fullName evidence="9">YihY/virulence factor BrkB family protein</fullName>
    </recommendedName>
</protein>
<evidence type="ECO:0000256" key="2">
    <source>
        <dbReference type="ARBA" id="ARBA00022475"/>
    </source>
</evidence>
<evidence type="ECO:0000256" key="6">
    <source>
        <dbReference type="SAM" id="Phobius"/>
    </source>
</evidence>
<feature type="transmembrane region" description="Helical" evidence="6">
    <location>
        <begin position="180"/>
        <end position="200"/>
    </location>
</feature>
<dbReference type="NCBIfam" id="TIGR00765">
    <property type="entry name" value="yihY_not_rbn"/>
    <property type="match status" value="1"/>
</dbReference>
<feature type="transmembrane region" description="Helical" evidence="6">
    <location>
        <begin position="212"/>
        <end position="235"/>
    </location>
</feature>
<accession>A0ABP9UZH8</accession>
<feature type="transmembrane region" description="Helical" evidence="6">
    <location>
        <begin position="247"/>
        <end position="266"/>
    </location>
</feature>
<keyword evidence="2" id="KW-1003">Cell membrane</keyword>